<dbReference type="Pfam" id="PF00561">
    <property type="entry name" value="Abhydrolase_1"/>
    <property type="match status" value="1"/>
</dbReference>
<dbReference type="InterPro" id="IPR029058">
    <property type="entry name" value="AB_hydrolase_fold"/>
</dbReference>
<dbReference type="InterPro" id="IPR050471">
    <property type="entry name" value="AB_hydrolase"/>
</dbReference>
<dbReference type="EMBL" id="CP011269">
    <property type="protein sequence ID" value="ALI24277.1"/>
    <property type="molecule type" value="Genomic_DNA"/>
</dbReference>
<feature type="domain" description="AB hydrolase-1" evidence="1">
    <location>
        <begin position="34"/>
        <end position="263"/>
    </location>
</feature>
<name>A0A0N9Y4R3_MYCFO</name>
<protein>
    <submittedName>
        <fullName evidence="3 4">Alpha/beta hydrolase</fullName>
        <ecNumber evidence="4">3.1.1.-</ecNumber>
    </submittedName>
    <submittedName>
        <fullName evidence="2">Hydrolase</fullName>
    </submittedName>
</protein>
<dbReference type="PANTHER" id="PTHR43433">
    <property type="entry name" value="HYDROLASE, ALPHA/BETA FOLD FAMILY PROTEIN"/>
    <property type="match status" value="1"/>
</dbReference>
<organism evidence="2 5">
    <name type="scientific">Mycolicibacterium fortuitum</name>
    <name type="common">Mycobacterium fortuitum</name>
    <dbReference type="NCBI Taxonomy" id="1766"/>
    <lineage>
        <taxon>Bacteria</taxon>
        <taxon>Bacillati</taxon>
        <taxon>Actinomycetota</taxon>
        <taxon>Actinomycetes</taxon>
        <taxon>Mycobacteriales</taxon>
        <taxon>Mycobacteriaceae</taxon>
        <taxon>Mycolicibacterium</taxon>
    </lineage>
</organism>
<dbReference type="Gene3D" id="3.40.50.1820">
    <property type="entry name" value="alpha/beta hydrolase"/>
    <property type="match status" value="1"/>
</dbReference>
<evidence type="ECO:0000313" key="3">
    <source>
        <dbReference type="EMBL" id="MDV7291094.1"/>
    </source>
</evidence>
<sequence length="279" mass="30180">MTYKSDQAEDSFVGGPDGERFHYRRFGRAGGVPLVLCMRLRGTVDHWDPQLLDALATEREVIVFDNRGTSLSSGDAPTTIDGLADGAIAFIRALGLTRVDVLGWSLGGIVAQGIALRAPELVRCLVVAGSTPAGVPDQPTPGPRVGEILGHAVNDDEDYLYLFFPETDQGRAAGLASLRRLDTRLARSKAAVQGETYRAQLGAIAAFGGYYSRLAELKLPVLVVNGAQDVMINSYATYAMSQRLPDAKVVLYSDAGHGFLFQHITDFAHDVNRFLEVNR</sequence>
<dbReference type="GO" id="GO:0016787">
    <property type="term" value="F:hydrolase activity"/>
    <property type="evidence" value="ECO:0007669"/>
    <property type="project" value="UniProtKB-KW"/>
</dbReference>
<reference evidence="3" key="3">
    <citation type="submission" date="2023-10" db="EMBL/GenBank/DDBJ databases">
        <title>Mycolicibacterium fortuitum clinical isolates causing pulmonary infections in humans.</title>
        <authorList>
            <person name="Mejia-Ponce P.M."/>
            <person name="Zenteno-Cuevas R."/>
            <person name="Licona-Cassani C."/>
        </authorList>
    </citation>
    <scope>NUCLEOTIDE SEQUENCE</scope>
    <source>
        <strain evidence="3">M8</strain>
    </source>
</reference>
<dbReference type="SUPFAM" id="SSF53474">
    <property type="entry name" value="alpha/beta-Hydrolases"/>
    <property type="match status" value="1"/>
</dbReference>
<dbReference type="PANTHER" id="PTHR43433:SF5">
    <property type="entry name" value="AB HYDROLASE-1 DOMAIN-CONTAINING PROTEIN"/>
    <property type="match status" value="1"/>
</dbReference>
<dbReference type="EMBL" id="UGQY01000004">
    <property type="protein sequence ID" value="SUA03831.1"/>
    <property type="molecule type" value="Genomic_DNA"/>
</dbReference>
<proteinExistence type="predicted"/>
<reference evidence="2 5" key="1">
    <citation type="journal article" date="2015" name="MBio">
        <title>Enzymatic Degradation of Phenazines Can Generate Energy and Protect Sensitive Organisms from Toxicity.</title>
        <authorList>
            <person name="Costa K.C."/>
            <person name="Bergkessel M."/>
            <person name="Saunders S."/>
            <person name="Korlach J."/>
            <person name="Newman D.K."/>
        </authorList>
    </citation>
    <scope>NUCLEOTIDE SEQUENCE [LARGE SCALE GENOMIC DNA]</scope>
    <source>
        <strain evidence="2 5">CT6</strain>
    </source>
</reference>
<evidence type="ECO:0000313" key="6">
    <source>
        <dbReference type="Proteomes" id="UP000255389"/>
    </source>
</evidence>
<dbReference type="STRING" id="1766.XA26_04130"/>
<dbReference type="AlphaFoldDB" id="A0A0N9Y4R3"/>
<evidence type="ECO:0000313" key="2">
    <source>
        <dbReference type="EMBL" id="ALI24277.1"/>
    </source>
</evidence>
<dbReference type="EC" id="3.1.1.-" evidence="4"/>
<dbReference type="KEGG" id="mft:XA26_04130"/>
<evidence type="ECO:0000313" key="5">
    <source>
        <dbReference type="Proteomes" id="UP000057134"/>
    </source>
</evidence>
<keyword evidence="5" id="KW-1185">Reference proteome</keyword>
<dbReference type="Proteomes" id="UP000057134">
    <property type="component" value="Chromosome"/>
</dbReference>
<dbReference type="PATRIC" id="fig|1766.6.peg.409"/>
<keyword evidence="2" id="KW-0378">Hydrolase</keyword>
<dbReference type="RefSeq" id="WP_054600857.1">
    <property type="nucleotide sequence ID" value="NZ_CP011269.1"/>
</dbReference>
<dbReference type="EMBL" id="JAWLVV010000009">
    <property type="protein sequence ID" value="MDV7291094.1"/>
    <property type="molecule type" value="Genomic_DNA"/>
</dbReference>
<dbReference type="InterPro" id="IPR000073">
    <property type="entry name" value="AB_hydrolase_1"/>
</dbReference>
<evidence type="ECO:0000313" key="4">
    <source>
        <dbReference type="EMBL" id="SUA03831.1"/>
    </source>
</evidence>
<dbReference type="Proteomes" id="UP000255389">
    <property type="component" value="Unassembled WGS sequence"/>
</dbReference>
<reference evidence="4 6" key="2">
    <citation type="submission" date="2018-06" db="EMBL/GenBank/DDBJ databases">
        <authorList>
            <consortium name="Pathogen Informatics"/>
            <person name="Doyle S."/>
        </authorList>
    </citation>
    <scope>NUCLEOTIDE SEQUENCE [LARGE SCALE GENOMIC DNA]</scope>
    <source>
        <strain evidence="4 6">NCTC1542</strain>
    </source>
</reference>
<dbReference type="Proteomes" id="UP001186041">
    <property type="component" value="Unassembled WGS sequence"/>
</dbReference>
<evidence type="ECO:0000259" key="1">
    <source>
        <dbReference type="Pfam" id="PF00561"/>
    </source>
</evidence>
<gene>
    <name evidence="4" type="primary">xylF_2</name>
    <name evidence="4" type="ORF">NCTC1542_05318</name>
    <name evidence="3" type="ORF">R4485_13040</name>
    <name evidence="2" type="ORF">XA26_04130</name>
</gene>
<accession>A0A0N9Y4R3</accession>